<keyword evidence="3 9" id="KW-0028">Amino-acid biosynthesis</keyword>
<dbReference type="InterPro" id="IPR014710">
    <property type="entry name" value="RmlC-like_jellyroll"/>
</dbReference>
<comment type="subunit">
    <text evidence="9">Monomer.</text>
</comment>
<comment type="pathway">
    <text evidence="9">Amino-acid biosynthesis; L-methionine biosynthesis via salvage pathway; L-methionine from S-methyl-5-thio-alpha-D-ribose 1-phosphate: step 5/6.</text>
</comment>
<feature type="binding site" evidence="9">
    <location>
        <position position="108"/>
    </location>
    <ligand>
        <name>Fe(2+)</name>
        <dbReference type="ChEBI" id="CHEBI:29033"/>
    </ligand>
</feature>
<feature type="binding site" evidence="9">
    <location>
        <position position="108"/>
    </location>
    <ligand>
        <name>Ni(2+)</name>
        <dbReference type="ChEBI" id="CHEBI:49786"/>
    </ligand>
</feature>
<keyword evidence="6 9" id="KW-0560">Oxidoreductase</keyword>
<dbReference type="CDD" id="cd02232">
    <property type="entry name" value="cupin_ARD"/>
    <property type="match status" value="1"/>
</dbReference>
<comment type="caution">
    <text evidence="9">Lacks conserved residue(s) required for the propagation of feature annotation.</text>
</comment>
<dbReference type="EC" id="1.13.11.54" evidence="9"/>
<keyword evidence="7 9" id="KW-0408">Iron</keyword>
<dbReference type="Pfam" id="PF03079">
    <property type="entry name" value="ARD"/>
    <property type="match status" value="1"/>
</dbReference>
<evidence type="ECO:0000256" key="7">
    <source>
        <dbReference type="ARBA" id="ARBA00023004"/>
    </source>
</evidence>
<dbReference type="PANTHER" id="PTHR23418">
    <property type="entry name" value="ACIREDUCTONE DIOXYGENASE"/>
    <property type="match status" value="1"/>
</dbReference>
<evidence type="ECO:0000256" key="3">
    <source>
        <dbReference type="ARBA" id="ARBA00022605"/>
    </source>
</evidence>
<feature type="binding site" evidence="9">
    <location>
        <position position="104"/>
    </location>
    <ligand>
        <name>Fe(2+)</name>
        <dbReference type="ChEBI" id="CHEBI:29033"/>
    </ligand>
</feature>
<evidence type="ECO:0000313" key="10">
    <source>
        <dbReference type="EMBL" id="MFC4125296.1"/>
    </source>
</evidence>
<feature type="binding site" evidence="9">
    <location>
        <position position="146"/>
    </location>
    <ligand>
        <name>Fe(2+)</name>
        <dbReference type="ChEBI" id="CHEBI:29033"/>
    </ligand>
</feature>
<dbReference type="InterPro" id="IPR011051">
    <property type="entry name" value="RmlC_Cupin_sf"/>
</dbReference>
<comment type="function">
    <text evidence="9">Catalyzes 2 different reactions between oxygene and the acireductone 1,2-dihydroxy-3-keto-5-methylthiopentene (DHK-MTPene) depending upon the metal bound in the active site. Fe-containing acireductone dioxygenase (Fe-ARD) produces formate and 2-keto-4-methylthiobutyrate (KMTB), the alpha-ketoacid precursor of methionine in the methionine recycle pathway. Ni-containing acireductone dioxygenase (Ni-ARD) produces methylthiopropionate, carbon monoxide and formate, and does not lie on the methionine recycle pathway.</text>
</comment>
<feature type="binding site" evidence="9">
    <location>
        <position position="102"/>
    </location>
    <ligand>
        <name>Fe(2+)</name>
        <dbReference type="ChEBI" id="CHEBI:29033"/>
    </ligand>
</feature>
<evidence type="ECO:0000256" key="2">
    <source>
        <dbReference type="ARBA" id="ARBA00022596"/>
    </source>
</evidence>
<evidence type="ECO:0000256" key="8">
    <source>
        <dbReference type="ARBA" id="ARBA00023167"/>
    </source>
</evidence>
<keyword evidence="11" id="KW-1185">Reference proteome</keyword>
<evidence type="ECO:0000313" key="11">
    <source>
        <dbReference type="Proteomes" id="UP001595767"/>
    </source>
</evidence>
<comment type="cofactor">
    <cofactor evidence="9">
        <name>Fe(2+)</name>
        <dbReference type="ChEBI" id="CHEBI:29033"/>
    </cofactor>
    <text evidence="9">Binds 1 Fe(2+) cation per monomer.</text>
</comment>
<dbReference type="Proteomes" id="UP001595767">
    <property type="component" value="Unassembled WGS sequence"/>
</dbReference>
<comment type="catalytic activity">
    <reaction evidence="9">
        <text>1,2-dihydroxy-5-(methylsulfanyl)pent-1-en-3-one + O2 = 3-(methylsulfanyl)propanoate + CO + formate + 2 H(+)</text>
        <dbReference type="Rhea" id="RHEA:14161"/>
        <dbReference type="ChEBI" id="CHEBI:15378"/>
        <dbReference type="ChEBI" id="CHEBI:15379"/>
        <dbReference type="ChEBI" id="CHEBI:15740"/>
        <dbReference type="ChEBI" id="CHEBI:17245"/>
        <dbReference type="ChEBI" id="CHEBI:49016"/>
        <dbReference type="ChEBI" id="CHEBI:49252"/>
        <dbReference type="EC" id="1.13.11.53"/>
    </reaction>
</comment>
<sequence>MTLLQVMAADNAAEIRVRTSDFDEIDAELEKHSVGFTRWETRDDAASVDSDLLLASYAPCIASVNQSGRFQHIDIVRIHPDDDNPEWQATAANARAKFLDEHRHAEAEVRCFAAGRGCFYLHVGDEVLAIVCEAGDVLAVPAGTLHWFDMGTRPDFVAIRFFEEADGWIGDFTGDKISARFPTLDELLAAP</sequence>
<dbReference type="HAMAP" id="MF_01682">
    <property type="entry name" value="Salvage_MtnD"/>
    <property type="match status" value="1"/>
</dbReference>
<protein>
    <recommendedName>
        <fullName evidence="9">Acireductone dioxygenase</fullName>
    </recommendedName>
    <alternativeName>
        <fullName evidence="9">1,2-dihydroxy-3-keto-5-methylthiopentene dioxygenase</fullName>
        <shortName evidence="9">DHK-MTPene dioxygenase</shortName>
    </alternativeName>
    <alternativeName>
        <fullName evidence="9">Acireductone dioxygenase (Fe(2+)-requiring)</fullName>
        <shortName evidence="9">ARD'</shortName>
        <shortName evidence="9">Fe-ARD</shortName>
        <ecNumber evidence="9">1.13.11.54</ecNumber>
    </alternativeName>
    <alternativeName>
        <fullName evidence="9">Acireductone dioxygenase (Ni(2+)-requiring)</fullName>
        <shortName evidence="9">ARD</shortName>
        <shortName evidence="9">Ni-ARD</shortName>
        <ecNumber evidence="9">1.13.11.53</ecNumber>
    </alternativeName>
</protein>
<dbReference type="PANTHER" id="PTHR23418:SF0">
    <property type="entry name" value="ACIREDUCTONE DIOXYGENASE"/>
    <property type="match status" value="1"/>
</dbReference>
<comment type="catalytic activity">
    <reaction evidence="1 9">
        <text>1,2-dihydroxy-5-(methylsulfanyl)pent-1-en-3-one + O2 = 4-methylsulfanyl-2-oxobutanoate + formate + 2 H(+)</text>
        <dbReference type="Rhea" id="RHEA:24504"/>
        <dbReference type="ChEBI" id="CHEBI:15378"/>
        <dbReference type="ChEBI" id="CHEBI:15379"/>
        <dbReference type="ChEBI" id="CHEBI:15740"/>
        <dbReference type="ChEBI" id="CHEBI:16723"/>
        <dbReference type="ChEBI" id="CHEBI:49252"/>
        <dbReference type="EC" id="1.13.11.54"/>
    </reaction>
</comment>
<proteinExistence type="inferred from homology"/>
<dbReference type="EC" id="1.13.11.53" evidence="9"/>
<reference evidence="11" key="1">
    <citation type="journal article" date="2019" name="Int. J. Syst. Evol. Microbiol.">
        <title>The Global Catalogue of Microorganisms (GCM) 10K type strain sequencing project: providing services to taxonomists for standard genome sequencing and annotation.</title>
        <authorList>
            <consortium name="The Broad Institute Genomics Platform"/>
            <consortium name="The Broad Institute Genome Sequencing Center for Infectious Disease"/>
            <person name="Wu L."/>
            <person name="Ma J."/>
        </authorList>
    </citation>
    <scope>NUCLEOTIDE SEQUENCE [LARGE SCALE GENOMIC DNA]</scope>
    <source>
        <strain evidence="11">CGMCC 4.7204</strain>
    </source>
</reference>
<feature type="binding site" evidence="9">
    <location>
        <position position="102"/>
    </location>
    <ligand>
        <name>Ni(2+)</name>
        <dbReference type="ChEBI" id="CHEBI:49786"/>
    </ligand>
</feature>
<feature type="site" description="Important to generate the dianion" evidence="9">
    <location>
        <position position="110"/>
    </location>
</feature>
<gene>
    <name evidence="9" type="primary">mtnD</name>
    <name evidence="10" type="ORF">ACFOW8_10200</name>
</gene>
<dbReference type="RefSeq" id="WP_378549114.1">
    <property type="nucleotide sequence ID" value="NZ_JBHSBA010000005.1"/>
</dbReference>
<evidence type="ECO:0000256" key="4">
    <source>
        <dbReference type="ARBA" id="ARBA00022723"/>
    </source>
</evidence>
<evidence type="ECO:0000256" key="5">
    <source>
        <dbReference type="ARBA" id="ARBA00022964"/>
    </source>
</evidence>
<keyword evidence="8 9" id="KW-0486">Methionine biosynthesis</keyword>
<keyword evidence="2 9" id="KW-0533">Nickel</keyword>
<dbReference type="EMBL" id="JBHSBA010000005">
    <property type="protein sequence ID" value="MFC4125296.1"/>
    <property type="molecule type" value="Genomic_DNA"/>
</dbReference>
<feature type="binding site" evidence="9">
    <location>
        <position position="146"/>
    </location>
    <ligand>
        <name>Ni(2+)</name>
        <dbReference type="ChEBI" id="CHEBI:49786"/>
    </ligand>
</feature>
<comment type="cofactor">
    <cofactor evidence="9">
        <name>Ni(2+)</name>
        <dbReference type="ChEBI" id="CHEBI:49786"/>
    </cofactor>
    <text evidence="9">Binds 1 nickel ion per monomer.</text>
</comment>
<dbReference type="Gene3D" id="2.60.120.10">
    <property type="entry name" value="Jelly Rolls"/>
    <property type="match status" value="1"/>
</dbReference>
<dbReference type="InterPro" id="IPR004313">
    <property type="entry name" value="ARD"/>
</dbReference>
<name>A0ABV8L3M6_9NOCA</name>
<comment type="similarity">
    <text evidence="9">Belongs to the acireductone dioxygenase (ARD) family.</text>
</comment>
<organism evidence="10 11">
    <name type="scientific">Nocardia rhizosphaerae</name>
    <dbReference type="NCBI Taxonomy" id="1691571"/>
    <lineage>
        <taxon>Bacteria</taxon>
        <taxon>Bacillati</taxon>
        <taxon>Actinomycetota</taxon>
        <taxon>Actinomycetes</taxon>
        <taxon>Mycobacteriales</taxon>
        <taxon>Nocardiaceae</taxon>
        <taxon>Nocardia</taxon>
    </lineage>
</organism>
<keyword evidence="4 9" id="KW-0479">Metal-binding</keyword>
<feature type="site" description="May play a role in metal incorporation in vivo" evidence="9">
    <location>
        <position position="101"/>
    </location>
</feature>
<dbReference type="InterPro" id="IPR023956">
    <property type="entry name" value="ARD_bac"/>
</dbReference>
<dbReference type="SUPFAM" id="SSF51182">
    <property type="entry name" value="RmlC-like cupins"/>
    <property type="match status" value="1"/>
</dbReference>
<evidence type="ECO:0000256" key="6">
    <source>
        <dbReference type="ARBA" id="ARBA00023002"/>
    </source>
</evidence>
<keyword evidence="5 9" id="KW-0223">Dioxygenase</keyword>
<feature type="binding site" evidence="9">
    <location>
        <position position="104"/>
    </location>
    <ligand>
        <name>Ni(2+)</name>
        <dbReference type="ChEBI" id="CHEBI:49786"/>
    </ligand>
</feature>
<evidence type="ECO:0000256" key="9">
    <source>
        <dbReference type="HAMAP-Rule" id="MF_01682"/>
    </source>
</evidence>
<evidence type="ECO:0000256" key="1">
    <source>
        <dbReference type="ARBA" id="ARBA00000428"/>
    </source>
</evidence>
<comment type="caution">
    <text evidence="10">The sequence shown here is derived from an EMBL/GenBank/DDBJ whole genome shotgun (WGS) entry which is preliminary data.</text>
</comment>
<accession>A0ABV8L3M6</accession>
<dbReference type="GO" id="GO:0051213">
    <property type="term" value="F:dioxygenase activity"/>
    <property type="evidence" value="ECO:0007669"/>
    <property type="project" value="UniProtKB-KW"/>
</dbReference>